<keyword evidence="2" id="KW-1185">Reference proteome</keyword>
<dbReference type="AlphaFoldDB" id="A0A2S1SYD4"/>
<reference evidence="1 2" key="1">
    <citation type="submission" date="2018-05" db="EMBL/GenBank/DDBJ databases">
        <title>Complete genome sequence of sponge-derived Streptomyces sp. HNM0039.</title>
        <authorList>
            <person name="Huang X."/>
            <person name="Zhou S."/>
        </authorList>
    </citation>
    <scope>NUCLEOTIDE SEQUENCE [LARGE SCALE GENOMIC DNA]</scope>
    <source>
        <strain evidence="1 2">HNM0039</strain>
    </source>
</reference>
<protein>
    <submittedName>
        <fullName evidence="1">Uncharacterized protein</fullName>
    </submittedName>
</protein>
<organism evidence="1 2">
    <name type="scientific">Streptomyces tirandamycinicus</name>
    <dbReference type="NCBI Taxonomy" id="2174846"/>
    <lineage>
        <taxon>Bacteria</taxon>
        <taxon>Bacillati</taxon>
        <taxon>Actinomycetota</taxon>
        <taxon>Actinomycetes</taxon>
        <taxon>Kitasatosporales</taxon>
        <taxon>Streptomycetaceae</taxon>
        <taxon>Streptomyces</taxon>
    </lineage>
</organism>
<dbReference type="Proteomes" id="UP000244900">
    <property type="component" value="Chromosome"/>
</dbReference>
<proteinExistence type="predicted"/>
<evidence type="ECO:0000313" key="1">
    <source>
        <dbReference type="EMBL" id="AWI31237.1"/>
    </source>
</evidence>
<name>A0A2S1SYD4_9ACTN</name>
<dbReference type="EMBL" id="CP029188">
    <property type="protein sequence ID" value="AWI31237.1"/>
    <property type="molecule type" value="Genomic_DNA"/>
</dbReference>
<evidence type="ECO:0000313" key="2">
    <source>
        <dbReference type="Proteomes" id="UP000244900"/>
    </source>
</evidence>
<gene>
    <name evidence="1" type="ORF">DDW44_22465</name>
</gene>
<sequence length="122" mass="12971">MDAAQQMVEWRDNGGMDTLQTLMADLSAVQEDSDPIDLDGLRDSCSTLTANLETARGGTPMPHPATAQRWNLALEHLTASAKACSDGAVSGDQASFDLMASEMDIGIKHMEAVAKHIGELAQ</sequence>
<accession>A0A2S1SYD4</accession>
<dbReference type="KEGG" id="stir:DDW44_22465"/>